<evidence type="ECO:0000259" key="1">
    <source>
        <dbReference type="Pfam" id="PF19959"/>
    </source>
</evidence>
<evidence type="ECO:0000313" key="2">
    <source>
        <dbReference type="EMBL" id="MBD2295028.1"/>
    </source>
</evidence>
<dbReference type="InterPro" id="IPR045434">
    <property type="entry name" value="EAD4"/>
</dbReference>
<dbReference type="Proteomes" id="UP000662185">
    <property type="component" value="Unassembled WGS sequence"/>
</dbReference>
<name>A0A927A249_9NOST</name>
<comment type="caution">
    <text evidence="2">The sequence shown here is derived from an EMBL/GenBank/DDBJ whole genome shotgun (WGS) entry which is preliminary data.</text>
</comment>
<dbReference type="AlphaFoldDB" id="A0A927A249"/>
<proteinExistence type="predicted"/>
<evidence type="ECO:0000313" key="3">
    <source>
        <dbReference type="Proteomes" id="UP000662185"/>
    </source>
</evidence>
<sequence>MNKPKKEPNFSAAAKQRTSRFLEELLSYVLDNPDDLDIKYRWEDKDSNNPKLIIYETPRRFLVKLAKLDKDDYFYEVIRNLIHLELCEDRRTSTQGSTNWHFALKLWSKDKQKI</sequence>
<accession>A0A927A249</accession>
<organism evidence="2 3">
    <name type="scientific">Anabaena sphaerica FACHB-251</name>
    <dbReference type="NCBI Taxonomy" id="2692883"/>
    <lineage>
        <taxon>Bacteria</taxon>
        <taxon>Bacillati</taxon>
        <taxon>Cyanobacteriota</taxon>
        <taxon>Cyanophyceae</taxon>
        <taxon>Nostocales</taxon>
        <taxon>Nostocaceae</taxon>
        <taxon>Anabaena</taxon>
    </lineage>
</organism>
<keyword evidence="3" id="KW-1185">Reference proteome</keyword>
<feature type="domain" description="Effector-associated" evidence="1">
    <location>
        <begin position="13"/>
        <end position="113"/>
    </location>
</feature>
<reference evidence="3" key="1">
    <citation type="journal article" date="2020" name="ISME J.">
        <title>Comparative genomics reveals insights into cyanobacterial evolution and habitat adaptation.</title>
        <authorList>
            <person name="Chen M.Y."/>
            <person name="Teng W.K."/>
            <person name="Zhao L."/>
            <person name="Hu C.X."/>
            <person name="Zhou Y.K."/>
            <person name="Han B.P."/>
            <person name="Song L.R."/>
            <person name="Shu W.S."/>
        </authorList>
    </citation>
    <scope>NUCLEOTIDE SEQUENCE [LARGE SCALE GENOMIC DNA]</scope>
    <source>
        <strain evidence="3">FACHB-251</strain>
    </source>
</reference>
<dbReference type="EMBL" id="JACJQU010000009">
    <property type="protein sequence ID" value="MBD2295028.1"/>
    <property type="molecule type" value="Genomic_DNA"/>
</dbReference>
<protein>
    <recommendedName>
        <fullName evidence="1">Effector-associated domain-containing protein</fullName>
    </recommendedName>
</protein>
<dbReference type="RefSeq" id="WP_190561983.1">
    <property type="nucleotide sequence ID" value="NZ_JACJQU010000009.1"/>
</dbReference>
<gene>
    <name evidence="2" type="ORF">H6G06_16445</name>
</gene>
<dbReference type="Pfam" id="PF19959">
    <property type="entry name" value="EAD4"/>
    <property type="match status" value="1"/>
</dbReference>